<dbReference type="InterPro" id="IPR003953">
    <property type="entry name" value="FAD-dep_OxRdtase_2_FAD-bd"/>
</dbReference>
<dbReference type="PRINTS" id="PR00368">
    <property type="entry name" value="FADPNR"/>
</dbReference>
<feature type="domain" description="FAD-dependent oxidoreductase 2 FAD-binding" evidence="4">
    <location>
        <begin position="18"/>
        <end position="50"/>
    </location>
</feature>
<evidence type="ECO:0000313" key="5">
    <source>
        <dbReference type="EMBL" id="PAU83908.1"/>
    </source>
</evidence>
<dbReference type="Gene3D" id="3.50.50.60">
    <property type="entry name" value="FAD/NAD(P)-binding domain"/>
    <property type="match status" value="1"/>
</dbReference>
<dbReference type="GO" id="GO:0016491">
    <property type="term" value="F:oxidoreductase activity"/>
    <property type="evidence" value="ECO:0007669"/>
    <property type="project" value="UniProtKB-KW"/>
</dbReference>
<reference evidence="5 6" key="1">
    <citation type="submission" date="2017-08" db="EMBL/GenBank/DDBJ databases">
        <title>The strain WRN001 was isolated from Binhai saline alkaline soil, Tianjin, China.</title>
        <authorList>
            <person name="Liu D."/>
            <person name="Zhang G."/>
        </authorList>
    </citation>
    <scope>NUCLEOTIDE SEQUENCE [LARGE SCALE GENOMIC DNA]</scope>
    <source>
        <strain evidence="5 6">WN019</strain>
    </source>
</reference>
<comment type="caution">
    <text evidence="5">The sequence shown here is derived from an EMBL/GenBank/DDBJ whole genome shotgun (WGS) entry which is preliminary data.</text>
</comment>
<keyword evidence="2" id="KW-0560">Oxidoreductase</keyword>
<dbReference type="Pfam" id="PF00890">
    <property type="entry name" value="FAD_binding_2"/>
    <property type="match status" value="1"/>
</dbReference>
<keyword evidence="6" id="KW-1185">Reference proteome</keyword>
<proteinExistence type="predicted"/>
<organism evidence="5 6">
    <name type="scientific">Halorubrum salipaludis</name>
    <dbReference type="NCBI Taxonomy" id="2032630"/>
    <lineage>
        <taxon>Archaea</taxon>
        <taxon>Methanobacteriati</taxon>
        <taxon>Methanobacteriota</taxon>
        <taxon>Stenosarchaea group</taxon>
        <taxon>Halobacteria</taxon>
        <taxon>Halobacteriales</taxon>
        <taxon>Haloferacaceae</taxon>
        <taxon>Halorubrum</taxon>
    </lineage>
</organism>
<dbReference type="InterPro" id="IPR050097">
    <property type="entry name" value="Ferredoxin-NADP_redctase_2"/>
</dbReference>
<dbReference type="SUPFAM" id="SSF51905">
    <property type="entry name" value="FAD/NAD(P)-binding domain"/>
    <property type="match status" value="1"/>
</dbReference>
<accession>A0A2A2FG21</accession>
<keyword evidence="1" id="KW-0285">Flavoprotein</keyword>
<sequence>MSADETPVDEADSRRSRDVVVVGGGVAGLSAAVFTARQGLDTLVVDDGGSLLRRNAHLENFPGFPLGVDARRLLDLLAEQAETAGADRLDGRATRVSAVDLDDTDGSETGGDARFVVEVDGAGEGDDADDRTDPIRTRHVVAATKNEVGYLDGVEGVGILDRGKSYVDTDERGRTGVDGLYAAGRLAEKPHQAAVCAGHGAEVGVTILEEDDRGFYHDWVAPEGYFTDRGRQVPPGCEEIGDDERREREAASREAIRERFAGPHPDPQETHPSLEE</sequence>
<feature type="compositionally biased region" description="Basic and acidic residues" evidence="3">
    <location>
        <begin position="243"/>
        <end position="276"/>
    </location>
</feature>
<evidence type="ECO:0000256" key="1">
    <source>
        <dbReference type="ARBA" id="ARBA00022630"/>
    </source>
</evidence>
<dbReference type="RefSeq" id="WP_095636274.1">
    <property type="nucleotide sequence ID" value="NZ_NSKC01000003.1"/>
</dbReference>
<evidence type="ECO:0000313" key="6">
    <source>
        <dbReference type="Proteomes" id="UP000218083"/>
    </source>
</evidence>
<dbReference type="AlphaFoldDB" id="A0A2A2FG21"/>
<feature type="region of interest" description="Disordered" evidence="3">
    <location>
        <begin position="232"/>
        <end position="276"/>
    </location>
</feature>
<dbReference type="OrthoDB" id="341719at2157"/>
<evidence type="ECO:0000259" key="4">
    <source>
        <dbReference type="Pfam" id="PF00890"/>
    </source>
</evidence>
<dbReference type="PRINTS" id="PR00469">
    <property type="entry name" value="PNDRDTASEII"/>
</dbReference>
<gene>
    <name evidence="5" type="ORF">CK500_05590</name>
</gene>
<evidence type="ECO:0000256" key="3">
    <source>
        <dbReference type="SAM" id="MobiDB-lite"/>
    </source>
</evidence>
<dbReference type="Proteomes" id="UP000218083">
    <property type="component" value="Unassembled WGS sequence"/>
</dbReference>
<name>A0A2A2FG21_9EURY</name>
<evidence type="ECO:0000256" key="2">
    <source>
        <dbReference type="ARBA" id="ARBA00023002"/>
    </source>
</evidence>
<dbReference type="InterPro" id="IPR036188">
    <property type="entry name" value="FAD/NAD-bd_sf"/>
</dbReference>
<dbReference type="PANTHER" id="PTHR48105">
    <property type="entry name" value="THIOREDOXIN REDUCTASE 1-RELATED-RELATED"/>
    <property type="match status" value="1"/>
</dbReference>
<protein>
    <submittedName>
        <fullName evidence="5">Thioredoxin reductase</fullName>
    </submittedName>
</protein>
<dbReference type="EMBL" id="NSKC01000003">
    <property type="protein sequence ID" value="PAU83908.1"/>
    <property type="molecule type" value="Genomic_DNA"/>
</dbReference>